<feature type="compositionally biased region" description="Basic and acidic residues" evidence="4">
    <location>
        <begin position="347"/>
        <end position="356"/>
    </location>
</feature>
<evidence type="ECO:0000313" key="6">
    <source>
        <dbReference type="EMBL" id="KAK5633466.1"/>
    </source>
</evidence>
<dbReference type="GO" id="GO:0003824">
    <property type="term" value="F:catalytic activity"/>
    <property type="evidence" value="ECO:0007669"/>
    <property type="project" value="InterPro"/>
</dbReference>
<evidence type="ECO:0000256" key="2">
    <source>
        <dbReference type="ARBA" id="ARBA00022737"/>
    </source>
</evidence>
<keyword evidence="1 3" id="KW-0853">WD repeat</keyword>
<dbReference type="SMART" id="SM00320">
    <property type="entry name" value="WD40"/>
    <property type="match status" value="2"/>
</dbReference>
<dbReference type="Pfam" id="PF00400">
    <property type="entry name" value="WD40"/>
    <property type="match status" value="2"/>
</dbReference>
<dbReference type="SUPFAM" id="SSF53167">
    <property type="entry name" value="Purine and uridine phosphorylases"/>
    <property type="match status" value="1"/>
</dbReference>
<dbReference type="InterPro" id="IPR036322">
    <property type="entry name" value="WD40_repeat_dom_sf"/>
</dbReference>
<dbReference type="EMBL" id="JAWHQM010000032">
    <property type="protein sequence ID" value="KAK5633466.1"/>
    <property type="molecule type" value="Genomic_DNA"/>
</dbReference>
<sequence>MASMYGGVSSAAQQPLRNHASQSIDNLRAMAELDPELYTVAWLAPLEIEAQAALHMLDKRHQGRFPIGRGDDYVFQAGEMCGHYVIVATFPAGQEYGTGSAAALASQVKKFFPNLWFGLLVGVAAGLPSLTQSPPRDIRLGDVLVGLPTGESAGLIAYDLGKETAKDGFQLLRFGHVLASTETVVRSAIGSIKLKAPKDAEAFLPYYETIKHKEHSSGTFVDPGQERDKLYLVDDSGTERLIERERRPDDMRARVWYGPIGLGEKLIKNAQKRNELRDKHGVIGLEMEAAGTMNRIPVGVIRGACDYGDEHKTKEWQPYAAAMAAAYAKMLLSEIPPRTKKRRFDVKDPASIMDDRRKKHRGCEEVSEASSSNGRPTQSISRGQGIQQTGGNFSVGRDLIPDDLWEEFLGDLYESDPRTDMCRIENDKGSFLKDCFSWILEDPQLKDWQDNRDTRLLWIKGDPGKGKTMLMIGLVNGITDQLRRHKSYAFFFCQNTEPHLNNGVSVLRGLIWKLLSENPTLSRYIPAEYHLATKDKRRALFESNSNKFFILKTTLSAMLKDDGFEAIYLLIDALDECDEDSDKLVEWIADDAADPQSRQSRSTMKLDRTLKPKHHQKKLILELNDEHISRAVALFIEQKVDSLANEAGYSEELRSTVQMTLEKKAESTFLWAALVCKHLRGVAKFTIITELDKFPPGLPSLYERMMQLIERQGSVISEPCKRILRATTIAYSPLTLDEIVPIAGLHERLIEDIRELVSLCGSYVILQEKTIRFVHQSAKDYLNGVAEFFPGGREQEHGRIVKRSLQAMSKTLRRNIYGLHHLGLLIGEIETPEPDPLAAIRYSCVYWISHFCDAYNRSRPEVETIGQFLREKFLYWLEALGLIQHMGDVILSMTRLESLLRDLRRFLFQNGWVIENAPLQAYALAFIFSPVNCLMRKIFEKEAEWIKTKLVVASTWSSCLQTLEGYSRWVSLVIFSYDSKLLASGSEDWTIKIWDMQTLDGHSSWVNSVIFSYDLKLLASGSEDRTIKIWGTATGSL</sequence>
<dbReference type="GO" id="GO:0009116">
    <property type="term" value="P:nucleoside metabolic process"/>
    <property type="evidence" value="ECO:0007669"/>
    <property type="project" value="InterPro"/>
</dbReference>
<dbReference type="SUPFAM" id="SSF52540">
    <property type="entry name" value="P-loop containing nucleoside triphosphate hydrolases"/>
    <property type="match status" value="1"/>
</dbReference>
<dbReference type="PANTHER" id="PTHR46082">
    <property type="entry name" value="ATP/GTP-BINDING PROTEIN-RELATED"/>
    <property type="match status" value="1"/>
</dbReference>
<dbReference type="Proteomes" id="UP001305414">
    <property type="component" value="Unassembled WGS sequence"/>
</dbReference>
<keyword evidence="7" id="KW-1185">Reference proteome</keyword>
<feature type="compositionally biased region" description="Polar residues" evidence="4">
    <location>
        <begin position="368"/>
        <end position="392"/>
    </location>
</feature>
<gene>
    <name evidence="6" type="ORF">RRF57_009180</name>
</gene>
<reference evidence="6 7" key="1">
    <citation type="submission" date="2023-10" db="EMBL/GenBank/DDBJ databases">
        <title>Draft genome sequence of Xylaria bambusicola isolate GMP-LS, the root and basal stem rot pathogen of sugarcane in Indonesia.</title>
        <authorList>
            <person name="Selvaraj P."/>
            <person name="Muralishankar V."/>
            <person name="Muruganantham S."/>
            <person name="Sp S."/>
            <person name="Haryani S."/>
            <person name="Lau K.J.X."/>
            <person name="Naqvi N.I."/>
        </authorList>
    </citation>
    <scope>NUCLEOTIDE SEQUENCE [LARGE SCALE GENOMIC DNA]</scope>
    <source>
        <strain evidence="6">GMP-LS</strain>
    </source>
</reference>
<dbReference type="InterPro" id="IPR001680">
    <property type="entry name" value="WD40_rpt"/>
</dbReference>
<comment type="caution">
    <text evidence="6">The sequence shown here is derived from an EMBL/GenBank/DDBJ whole genome shotgun (WGS) entry which is preliminary data.</text>
</comment>
<evidence type="ECO:0000256" key="3">
    <source>
        <dbReference type="PROSITE-ProRule" id="PRU00221"/>
    </source>
</evidence>
<dbReference type="Gene3D" id="2.130.10.10">
    <property type="entry name" value="YVTN repeat-like/Quinoprotein amine dehydrogenase"/>
    <property type="match status" value="1"/>
</dbReference>
<dbReference type="PROSITE" id="PS50294">
    <property type="entry name" value="WD_REPEATS_REGION"/>
    <property type="match status" value="2"/>
</dbReference>
<dbReference type="InterPro" id="IPR015943">
    <property type="entry name" value="WD40/YVTN_repeat-like_dom_sf"/>
</dbReference>
<dbReference type="InterPro" id="IPR035994">
    <property type="entry name" value="Nucleoside_phosphorylase_sf"/>
</dbReference>
<dbReference type="PROSITE" id="PS50082">
    <property type="entry name" value="WD_REPEATS_2"/>
    <property type="match status" value="2"/>
</dbReference>
<organism evidence="6 7">
    <name type="scientific">Xylaria bambusicola</name>
    <dbReference type="NCBI Taxonomy" id="326684"/>
    <lineage>
        <taxon>Eukaryota</taxon>
        <taxon>Fungi</taxon>
        <taxon>Dikarya</taxon>
        <taxon>Ascomycota</taxon>
        <taxon>Pezizomycotina</taxon>
        <taxon>Sordariomycetes</taxon>
        <taxon>Xylariomycetidae</taxon>
        <taxon>Xylariales</taxon>
        <taxon>Xylariaceae</taxon>
        <taxon>Xylaria</taxon>
    </lineage>
</organism>
<dbReference type="SUPFAM" id="SSF50978">
    <property type="entry name" value="WD40 repeat-like"/>
    <property type="match status" value="1"/>
</dbReference>
<keyword evidence="2" id="KW-0677">Repeat</keyword>
<dbReference type="Pfam" id="PF24883">
    <property type="entry name" value="NPHP3_N"/>
    <property type="match status" value="1"/>
</dbReference>
<protein>
    <recommendedName>
        <fullName evidence="5">Nephrocystin 3-like N-terminal domain-containing protein</fullName>
    </recommendedName>
</protein>
<dbReference type="InterPro" id="IPR056884">
    <property type="entry name" value="NPHP3-like_N"/>
</dbReference>
<dbReference type="Gene3D" id="3.40.50.1580">
    <property type="entry name" value="Nucleoside phosphorylase domain"/>
    <property type="match status" value="1"/>
</dbReference>
<evidence type="ECO:0000259" key="5">
    <source>
        <dbReference type="Pfam" id="PF24883"/>
    </source>
</evidence>
<evidence type="ECO:0000256" key="1">
    <source>
        <dbReference type="ARBA" id="ARBA00022574"/>
    </source>
</evidence>
<dbReference type="Gene3D" id="3.40.50.300">
    <property type="entry name" value="P-loop containing nucleotide triphosphate hydrolases"/>
    <property type="match status" value="1"/>
</dbReference>
<dbReference type="PANTHER" id="PTHR46082:SF11">
    <property type="entry name" value="AAA+ ATPASE DOMAIN-CONTAINING PROTEIN-RELATED"/>
    <property type="match status" value="1"/>
</dbReference>
<feature type="domain" description="Nephrocystin 3-like N-terminal" evidence="5">
    <location>
        <begin position="436"/>
        <end position="594"/>
    </location>
</feature>
<evidence type="ECO:0000313" key="7">
    <source>
        <dbReference type="Proteomes" id="UP001305414"/>
    </source>
</evidence>
<evidence type="ECO:0000256" key="4">
    <source>
        <dbReference type="SAM" id="MobiDB-lite"/>
    </source>
</evidence>
<name>A0AAN7UV53_9PEZI</name>
<dbReference type="PROSITE" id="PS00678">
    <property type="entry name" value="WD_REPEATS_1"/>
    <property type="match status" value="1"/>
</dbReference>
<dbReference type="InterPro" id="IPR053137">
    <property type="entry name" value="NLR-like"/>
</dbReference>
<dbReference type="AlphaFoldDB" id="A0AAN7UV53"/>
<feature type="repeat" description="WD" evidence="3">
    <location>
        <begin position="963"/>
        <end position="998"/>
    </location>
</feature>
<dbReference type="InterPro" id="IPR027417">
    <property type="entry name" value="P-loop_NTPase"/>
</dbReference>
<feature type="repeat" description="WD" evidence="3">
    <location>
        <begin position="999"/>
        <end position="1037"/>
    </location>
</feature>
<accession>A0AAN7UV53</accession>
<feature type="region of interest" description="Disordered" evidence="4">
    <location>
        <begin position="347"/>
        <end position="392"/>
    </location>
</feature>
<proteinExistence type="predicted"/>
<dbReference type="InterPro" id="IPR019775">
    <property type="entry name" value="WD40_repeat_CS"/>
</dbReference>